<comment type="caution">
    <text evidence="2">The sequence shown here is derived from an EMBL/GenBank/DDBJ whole genome shotgun (WGS) entry which is preliminary data.</text>
</comment>
<evidence type="ECO:0000313" key="3">
    <source>
        <dbReference type="EMBL" id="CAL1160947.1"/>
    </source>
</evidence>
<name>A0A9P1GEB3_9DINO</name>
<evidence type="ECO:0000313" key="4">
    <source>
        <dbReference type="Proteomes" id="UP001152797"/>
    </source>
</evidence>
<keyword evidence="4" id="KW-1185">Reference proteome</keyword>
<organism evidence="2">
    <name type="scientific">Cladocopium goreaui</name>
    <dbReference type="NCBI Taxonomy" id="2562237"/>
    <lineage>
        <taxon>Eukaryota</taxon>
        <taxon>Sar</taxon>
        <taxon>Alveolata</taxon>
        <taxon>Dinophyceae</taxon>
        <taxon>Suessiales</taxon>
        <taxon>Symbiodiniaceae</taxon>
        <taxon>Cladocopium</taxon>
    </lineage>
</organism>
<dbReference type="EMBL" id="CAMXCT030004079">
    <property type="protein sequence ID" value="CAL4794884.1"/>
    <property type="molecule type" value="Genomic_DNA"/>
</dbReference>
<feature type="compositionally biased region" description="Basic and acidic residues" evidence="1">
    <location>
        <begin position="334"/>
        <end position="346"/>
    </location>
</feature>
<gene>
    <name evidence="2" type="ORF">C1SCF055_LOCUS33118</name>
</gene>
<feature type="region of interest" description="Disordered" evidence="1">
    <location>
        <begin position="227"/>
        <end position="265"/>
    </location>
</feature>
<feature type="region of interest" description="Disordered" evidence="1">
    <location>
        <begin position="304"/>
        <end position="352"/>
    </location>
</feature>
<evidence type="ECO:0000256" key="1">
    <source>
        <dbReference type="SAM" id="MobiDB-lite"/>
    </source>
</evidence>
<reference evidence="2" key="1">
    <citation type="submission" date="2022-10" db="EMBL/GenBank/DDBJ databases">
        <authorList>
            <person name="Chen Y."/>
            <person name="Dougan E. K."/>
            <person name="Chan C."/>
            <person name="Rhodes N."/>
            <person name="Thang M."/>
        </authorList>
    </citation>
    <scope>NUCLEOTIDE SEQUENCE</scope>
</reference>
<sequence length="465" mass="49986">MATTWDAFLSEIAQVQVFLDNQKKVVDKKSLAECMAAHVKQITSRSNLITTAEGATKFSDLISTGPWTDDQKVQLGTWASEILLQSSPGGQSKKRESQVVTAFHQYFSKHDVEVLSSAQTVLQLKLQCIVERLVKVGCNLPTEQSWRVILQAAVVAGLELHDETTSVALLRQMKTMLRKQPVVVPRHLVRFPPKPHDLEWLSTAYTAEDPPHHLDESEVLKQDVTLRVSGKNGDKSRASGSLGSKALTVHDTGAAPSRPHEGPSQEMWAHMGAMMMQMMMHGGSANPNNANIQLTKKHKRLEDGAAEQQGGTGQPLALSNKTPAAGNVPPEPSKGPDDSAAEKAPAHEGQPQGDAVLLSLPENQPSMKKPAAANPKAKAKSSSKGSGKAKLKAKAKTKSIAKAGGSGSGKAGGKGLKPKTLTRCKNGWRIDERVRESGQKDKQYISPDGKMFRTLTSATEAGFVG</sequence>
<proteinExistence type="predicted"/>
<feature type="region of interest" description="Disordered" evidence="1">
    <location>
        <begin position="365"/>
        <end position="445"/>
    </location>
</feature>
<dbReference type="Proteomes" id="UP001152797">
    <property type="component" value="Unassembled WGS sequence"/>
</dbReference>
<protein>
    <submittedName>
        <fullName evidence="2">Uncharacterized protein</fullName>
    </submittedName>
</protein>
<feature type="compositionally biased region" description="Basic and acidic residues" evidence="1">
    <location>
        <begin position="428"/>
        <end position="443"/>
    </location>
</feature>
<evidence type="ECO:0000313" key="2">
    <source>
        <dbReference type="EMBL" id="CAI4007572.1"/>
    </source>
</evidence>
<feature type="compositionally biased region" description="Basic residues" evidence="1">
    <location>
        <begin position="377"/>
        <end position="399"/>
    </location>
</feature>
<accession>A0A9P1GEB3</accession>
<dbReference type="EMBL" id="CAMXCT020004079">
    <property type="protein sequence ID" value="CAL1160947.1"/>
    <property type="molecule type" value="Genomic_DNA"/>
</dbReference>
<dbReference type="EMBL" id="CAMXCT010004079">
    <property type="protein sequence ID" value="CAI4007572.1"/>
    <property type="molecule type" value="Genomic_DNA"/>
</dbReference>
<feature type="compositionally biased region" description="Gly residues" evidence="1">
    <location>
        <begin position="404"/>
        <end position="415"/>
    </location>
</feature>
<reference evidence="3" key="2">
    <citation type="submission" date="2024-04" db="EMBL/GenBank/DDBJ databases">
        <authorList>
            <person name="Chen Y."/>
            <person name="Shah S."/>
            <person name="Dougan E. K."/>
            <person name="Thang M."/>
            <person name="Chan C."/>
        </authorList>
    </citation>
    <scope>NUCLEOTIDE SEQUENCE [LARGE SCALE GENOMIC DNA]</scope>
</reference>
<dbReference type="AlphaFoldDB" id="A0A9P1GEB3"/>